<dbReference type="Proteomes" id="UP000831290">
    <property type="component" value="Chromosome"/>
</dbReference>
<evidence type="ECO:0000313" key="2">
    <source>
        <dbReference type="Proteomes" id="UP000831290"/>
    </source>
</evidence>
<name>A0A9E7CV64_9FLAO</name>
<keyword evidence="2" id="KW-1185">Reference proteome</keyword>
<proteinExistence type="predicted"/>
<reference evidence="1" key="1">
    <citation type="submission" date="2022-03" db="EMBL/GenBank/DDBJ databases">
        <title>Description of Abyssus ytuae gen. nov., sp. nov., a novel member of the family Flavobacteriaceae isolated from the sediment of Mariana Trench.</title>
        <authorList>
            <person name="Zhang J."/>
            <person name="Xu X."/>
        </authorList>
    </citation>
    <scope>NUCLEOTIDE SEQUENCE</scope>
    <source>
        <strain evidence="1">MT3330</strain>
    </source>
</reference>
<dbReference type="KEGG" id="fbm:MQE35_09165"/>
<dbReference type="EMBL" id="CP094358">
    <property type="protein sequence ID" value="UOB19452.1"/>
    <property type="molecule type" value="Genomic_DNA"/>
</dbReference>
<sequence length="82" mass="9275">MKNSAPKSNLHFADVCCKVFGHNYKKSRTVTSYITEYRCTRCNAEATTDEKGNLLKLTPQLKDINETLIYLCKKKRSAAASI</sequence>
<accession>A0A9E7CV64</accession>
<protein>
    <submittedName>
        <fullName evidence="1">DUF1660 family phage protein</fullName>
    </submittedName>
</protein>
<gene>
    <name evidence="1" type="ORF">MQE35_09165</name>
</gene>
<evidence type="ECO:0000313" key="1">
    <source>
        <dbReference type="EMBL" id="UOB19452.1"/>
    </source>
</evidence>
<dbReference type="InterPro" id="IPR012455">
    <property type="entry name" value="DUF1660"/>
</dbReference>
<dbReference type="Pfam" id="PF07874">
    <property type="entry name" value="DUF1660"/>
    <property type="match status" value="1"/>
</dbReference>
<dbReference type="RefSeq" id="WP_255846068.1">
    <property type="nucleotide sequence ID" value="NZ_CP094358.1"/>
</dbReference>
<organism evidence="1 2">
    <name type="scientific">Abyssalbus ytuae</name>
    <dbReference type="NCBI Taxonomy" id="2926907"/>
    <lineage>
        <taxon>Bacteria</taxon>
        <taxon>Pseudomonadati</taxon>
        <taxon>Bacteroidota</taxon>
        <taxon>Flavobacteriia</taxon>
        <taxon>Flavobacteriales</taxon>
        <taxon>Flavobacteriaceae</taxon>
        <taxon>Abyssalbus</taxon>
    </lineage>
</organism>
<dbReference type="AlphaFoldDB" id="A0A9E7CV64"/>